<reference evidence="2 3" key="1">
    <citation type="submission" date="2017-03" db="EMBL/GenBank/DDBJ databases">
        <title>Complete genome sequence of Paenibacillus Kribbensis producing bioflocculants.</title>
        <authorList>
            <person name="Lee H.-G."/>
            <person name="Oh H.-M."/>
        </authorList>
    </citation>
    <scope>NUCLEOTIDE SEQUENCE [LARGE SCALE GENOMIC DNA]</scope>
    <source>
        <strain evidence="2 3">AM49</strain>
    </source>
</reference>
<evidence type="ECO:0000256" key="1">
    <source>
        <dbReference type="SAM" id="Phobius"/>
    </source>
</evidence>
<dbReference type="KEGG" id="pkb:B4V02_04990"/>
<name>A0A222WI28_9BACL</name>
<sequence length="59" mass="6868">MQFHYKPKRSNIKATQDVHTFDFPYKGHLVGHFLSETVILYVILLTLKTLLLEKGALPR</sequence>
<dbReference type="Proteomes" id="UP000214666">
    <property type="component" value="Chromosome"/>
</dbReference>
<organism evidence="2 3">
    <name type="scientific">Paenibacillus kribbensis</name>
    <dbReference type="NCBI Taxonomy" id="172713"/>
    <lineage>
        <taxon>Bacteria</taxon>
        <taxon>Bacillati</taxon>
        <taxon>Bacillota</taxon>
        <taxon>Bacilli</taxon>
        <taxon>Bacillales</taxon>
        <taxon>Paenibacillaceae</taxon>
        <taxon>Paenibacillus</taxon>
    </lineage>
</organism>
<proteinExistence type="predicted"/>
<keyword evidence="1" id="KW-0812">Transmembrane</keyword>
<dbReference type="EMBL" id="CP020028">
    <property type="protein sequence ID" value="ASR46090.1"/>
    <property type="molecule type" value="Genomic_DNA"/>
</dbReference>
<evidence type="ECO:0000313" key="3">
    <source>
        <dbReference type="Proteomes" id="UP000214666"/>
    </source>
</evidence>
<feature type="transmembrane region" description="Helical" evidence="1">
    <location>
        <begin position="29"/>
        <end position="51"/>
    </location>
</feature>
<evidence type="ECO:0000313" key="2">
    <source>
        <dbReference type="EMBL" id="ASR46090.1"/>
    </source>
</evidence>
<dbReference type="AlphaFoldDB" id="A0A222WI28"/>
<protein>
    <submittedName>
        <fullName evidence="2">Uncharacterized protein</fullName>
    </submittedName>
</protein>
<keyword evidence="1" id="KW-0472">Membrane</keyword>
<gene>
    <name evidence="2" type="ORF">B4V02_04990</name>
</gene>
<keyword evidence="3" id="KW-1185">Reference proteome</keyword>
<accession>A0A222WI28</accession>
<keyword evidence="1" id="KW-1133">Transmembrane helix</keyword>